<gene>
    <name evidence="2" type="ORF">AVDCRST_MAG29-346</name>
</gene>
<reference evidence="2" key="1">
    <citation type="submission" date="2020-02" db="EMBL/GenBank/DDBJ databases">
        <authorList>
            <person name="Meier V. D."/>
        </authorList>
    </citation>
    <scope>NUCLEOTIDE SEQUENCE</scope>
    <source>
        <strain evidence="2">AVDCRST_MAG29</strain>
    </source>
</reference>
<accession>A0A6J4L1S6</accession>
<dbReference type="EMBL" id="CADCUG010000031">
    <property type="protein sequence ID" value="CAA9321523.1"/>
    <property type="molecule type" value="Genomic_DNA"/>
</dbReference>
<feature type="non-terminal residue" evidence="2">
    <location>
        <position position="1"/>
    </location>
</feature>
<organism evidence="2">
    <name type="scientific">uncultured Nocardioidaceae bacterium</name>
    <dbReference type="NCBI Taxonomy" id="253824"/>
    <lineage>
        <taxon>Bacteria</taxon>
        <taxon>Bacillati</taxon>
        <taxon>Actinomycetota</taxon>
        <taxon>Actinomycetes</taxon>
        <taxon>Propionibacteriales</taxon>
        <taxon>Nocardioidaceae</taxon>
        <taxon>environmental samples</taxon>
    </lineage>
</organism>
<evidence type="ECO:0000313" key="2">
    <source>
        <dbReference type="EMBL" id="CAA9321523.1"/>
    </source>
</evidence>
<feature type="non-terminal residue" evidence="2">
    <location>
        <position position="77"/>
    </location>
</feature>
<protein>
    <submittedName>
        <fullName evidence="2">Uncharacterized protein</fullName>
    </submittedName>
</protein>
<feature type="region of interest" description="Disordered" evidence="1">
    <location>
        <begin position="1"/>
        <end position="77"/>
    </location>
</feature>
<proteinExistence type="predicted"/>
<feature type="compositionally biased region" description="Basic and acidic residues" evidence="1">
    <location>
        <begin position="1"/>
        <end position="15"/>
    </location>
</feature>
<dbReference type="AlphaFoldDB" id="A0A6J4L1S6"/>
<feature type="compositionally biased region" description="Basic residues" evidence="1">
    <location>
        <begin position="26"/>
        <end position="35"/>
    </location>
</feature>
<evidence type="ECO:0000256" key="1">
    <source>
        <dbReference type="SAM" id="MobiDB-lite"/>
    </source>
</evidence>
<sequence>ARVEQVEALRRRADGGRSGAGDQRLHRTWRRSRCHRGADRGRARRPAAVRGGVLVPDQADGPLPPGQSVCRGGRQAM</sequence>
<name>A0A6J4L1S6_9ACTN</name>